<feature type="transmembrane region" description="Helical" evidence="6">
    <location>
        <begin position="124"/>
        <end position="148"/>
    </location>
</feature>
<reference evidence="7 8" key="1">
    <citation type="journal article" date="2014" name="Int. J. Syst. Evol. Microbiol.">
        <title>Complete genome sequence of Corynebacterium casei LMG S-19264T (=DSM 44701T), isolated from a smear-ripened cheese.</title>
        <authorList>
            <consortium name="US DOE Joint Genome Institute (JGI-PGF)"/>
            <person name="Walter F."/>
            <person name="Albersmeier A."/>
            <person name="Kalinowski J."/>
            <person name="Ruckert C."/>
        </authorList>
    </citation>
    <scope>NUCLEOTIDE SEQUENCE [LARGE SCALE GENOMIC DNA]</scope>
    <source>
        <strain evidence="7 8">CGMCC 1.9161</strain>
    </source>
</reference>
<protein>
    <submittedName>
        <fullName evidence="7">Membrane protein</fullName>
    </submittedName>
</protein>
<dbReference type="AlphaFoldDB" id="A0A917Q5D9"/>
<feature type="transmembrane region" description="Helical" evidence="6">
    <location>
        <begin position="205"/>
        <end position="227"/>
    </location>
</feature>
<dbReference type="PANTHER" id="PTHR39087:SF2">
    <property type="entry name" value="UPF0104 MEMBRANE PROTEIN MJ1595"/>
    <property type="match status" value="1"/>
</dbReference>
<keyword evidence="3 6" id="KW-0812">Transmembrane</keyword>
<evidence type="ECO:0000256" key="5">
    <source>
        <dbReference type="ARBA" id="ARBA00023136"/>
    </source>
</evidence>
<proteinExistence type="predicted"/>
<feature type="transmembrane region" description="Helical" evidence="6">
    <location>
        <begin position="85"/>
        <end position="104"/>
    </location>
</feature>
<evidence type="ECO:0000256" key="2">
    <source>
        <dbReference type="ARBA" id="ARBA00022475"/>
    </source>
</evidence>
<dbReference type="GO" id="GO:0005886">
    <property type="term" value="C:plasma membrane"/>
    <property type="evidence" value="ECO:0007669"/>
    <property type="project" value="UniProtKB-SubCell"/>
</dbReference>
<evidence type="ECO:0000313" key="7">
    <source>
        <dbReference type="EMBL" id="GGK25283.1"/>
    </source>
</evidence>
<keyword evidence="2" id="KW-1003">Cell membrane</keyword>
<feature type="transmembrane region" description="Helical" evidence="6">
    <location>
        <begin position="7"/>
        <end position="31"/>
    </location>
</feature>
<name>A0A917Q5D9_9HYPH</name>
<evidence type="ECO:0000256" key="3">
    <source>
        <dbReference type="ARBA" id="ARBA00022692"/>
    </source>
</evidence>
<keyword evidence="5 6" id="KW-0472">Membrane</keyword>
<comment type="caution">
    <text evidence="7">The sequence shown here is derived from an EMBL/GenBank/DDBJ whole genome shotgun (WGS) entry which is preliminary data.</text>
</comment>
<feature type="transmembrane region" description="Helical" evidence="6">
    <location>
        <begin position="51"/>
        <end position="73"/>
    </location>
</feature>
<feature type="transmembrane region" description="Helical" evidence="6">
    <location>
        <begin position="239"/>
        <end position="261"/>
    </location>
</feature>
<evidence type="ECO:0000313" key="8">
    <source>
        <dbReference type="Proteomes" id="UP000600449"/>
    </source>
</evidence>
<dbReference type="PANTHER" id="PTHR39087">
    <property type="entry name" value="UPF0104 MEMBRANE PROTEIN MJ1595"/>
    <property type="match status" value="1"/>
</dbReference>
<sequence>MPQGSRRFAWIGTALGVVLFAASIAFLWHVVSDLDWAELKRAFVAASAEQLWAAIGFATLSYALLTCYDALALKQLHLRVPYRTTALASFTSYAVSFNLGFPLLTGGTVRYWIYAPKGLRASRVASLTVIAGITFWLGMGLVLTWTLLSEAGAVAALTRLGSLIVQAIGIGVGVALVAYMAFVSIKRRGVTIQGWRLELPGFRLSLGQSLIGAAEVCAASAVLYVLLPAGHGIGFEVFLAVYVVAVMLGIASHAPGGLGVFEATILIALSHLPREQVLGALMLFRICYYFLPFVLALALLGAYEITRRLKALRTVLEPEEPLA</sequence>
<comment type="subcellular location">
    <subcellularLocation>
        <location evidence="1">Cell membrane</location>
        <topology evidence="1">Multi-pass membrane protein</topology>
    </subcellularLocation>
</comment>
<keyword evidence="4 6" id="KW-1133">Transmembrane helix</keyword>
<feature type="transmembrane region" description="Helical" evidence="6">
    <location>
        <begin position="281"/>
        <end position="303"/>
    </location>
</feature>
<feature type="transmembrane region" description="Helical" evidence="6">
    <location>
        <begin position="160"/>
        <end position="185"/>
    </location>
</feature>
<dbReference type="Proteomes" id="UP000600449">
    <property type="component" value="Unassembled WGS sequence"/>
</dbReference>
<evidence type="ECO:0000256" key="6">
    <source>
        <dbReference type="SAM" id="Phobius"/>
    </source>
</evidence>
<evidence type="ECO:0000256" key="4">
    <source>
        <dbReference type="ARBA" id="ARBA00022989"/>
    </source>
</evidence>
<evidence type="ECO:0000256" key="1">
    <source>
        <dbReference type="ARBA" id="ARBA00004651"/>
    </source>
</evidence>
<dbReference type="EMBL" id="BMMF01000003">
    <property type="protein sequence ID" value="GGK25283.1"/>
    <property type="molecule type" value="Genomic_DNA"/>
</dbReference>
<keyword evidence="8" id="KW-1185">Reference proteome</keyword>
<dbReference type="InterPro" id="IPR022791">
    <property type="entry name" value="L-PG_synthase/AglD"/>
</dbReference>
<gene>
    <name evidence="7" type="ORF">GCM10011322_09820</name>
</gene>
<dbReference type="Pfam" id="PF03706">
    <property type="entry name" value="LPG_synthase_TM"/>
    <property type="match status" value="1"/>
</dbReference>
<organism evidence="7 8">
    <name type="scientific">Salinarimonas ramus</name>
    <dbReference type="NCBI Taxonomy" id="690164"/>
    <lineage>
        <taxon>Bacteria</taxon>
        <taxon>Pseudomonadati</taxon>
        <taxon>Pseudomonadota</taxon>
        <taxon>Alphaproteobacteria</taxon>
        <taxon>Hyphomicrobiales</taxon>
        <taxon>Salinarimonadaceae</taxon>
        <taxon>Salinarimonas</taxon>
    </lineage>
</organism>
<accession>A0A917Q5D9</accession>